<feature type="chain" id="PRO_5012916857" evidence="2">
    <location>
        <begin position="26"/>
        <end position="216"/>
    </location>
</feature>
<evidence type="ECO:0000313" key="3">
    <source>
        <dbReference type="EMBL" id="SNB66356.1"/>
    </source>
</evidence>
<evidence type="ECO:0000256" key="1">
    <source>
        <dbReference type="SAM" id="MobiDB-lite"/>
    </source>
</evidence>
<evidence type="ECO:0000313" key="4">
    <source>
        <dbReference type="Proteomes" id="UP000198418"/>
    </source>
</evidence>
<dbReference type="RefSeq" id="WP_141098383.1">
    <property type="nucleotide sequence ID" value="NZ_FYDG01000002.1"/>
</dbReference>
<feature type="compositionally biased region" description="Pro residues" evidence="1">
    <location>
        <begin position="121"/>
        <end position="133"/>
    </location>
</feature>
<dbReference type="EMBL" id="FYDG01000002">
    <property type="protein sequence ID" value="SNB66356.1"/>
    <property type="molecule type" value="Genomic_DNA"/>
</dbReference>
<protein>
    <submittedName>
        <fullName evidence="3">Uncharacterized protein</fullName>
    </submittedName>
</protein>
<keyword evidence="4" id="KW-1185">Reference proteome</keyword>
<feature type="signal peptide" evidence="2">
    <location>
        <begin position="1"/>
        <end position="25"/>
    </location>
</feature>
<dbReference type="AlphaFoldDB" id="A0A212R351"/>
<feature type="region of interest" description="Disordered" evidence="1">
    <location>
        <begin position="106"/>
        <end position="216"/>
    </location>
</feature>
<organism evidence="3 4">
    <name type="scientific">Rhodoblastus acidophilus</name>
    <name type="common">Rhodopseudomonas acidophila</name>
    <dbReference type="NCBI Taxonomy" id="1074"/>
    <lineage>
        <taxon>Bacteria</taxon>
        <taxon>Pseudomonadati</taxon>
        <taxon>Pseudomonadota</taxon>
        <taxon>Alphaproteobacteria</taxon>
        <taxon>Hyphomicrobiales</taxon>
        <taxon>Rhodoblastaceae</taxon>
        <taxon>Rhodoblastus</taxon>
    </lineage>
</organism>
<accession>A0A212R351</accession>
<dbReference type="Proteomes" id="UP000198418">
    <property type="component" value="Unassembled WGS sequence"/>
</dbReference>
<proteinExistence type="predicted"/>
<reference evidence="4" key="1">
    <citation type="submission" date="2017-06" db="EMBL/GenBank/DDBJ databases">
        <authorList>
            <person name="Varghese N."/>
            <person name="Submissions S."/>
        </authorList>
    </citation>
    <scope>NUCLEOTIDE SEQUENCE [LARGE SCALE GENOMIC DNA]</scope>
    <source>
        <strain evidence="4">DSM 137</strain>
    </source>
</reference>
<dbReference type="OrthoDB" id="10015354at2"/>
<feature type="compositionally biased region" description="Pro residues" evidence="1">
    <location>
        <begin position="147"/>
        <end position="171"/>
    </location>
</feature>
<name>A0A212R351_RHOAC</name>
<sequence length="216" mass="22842">MSRLGLTQAGFAALVLLLAGAPAQAMDIDTGPYFKFFFSPPDPPPPQVVLPAYQARVILRREGARIVGKPRLRGREIIAYGRDASGAERRFTLDAATGEVLSVTLARAAPDRPRPRINAEAPPPPPLGPPVHPAGPLDADRLGVAPPMAPPEEVMPPPPPKMAEAPPPPPPVDEEAVVIEPPPPRPEARSNADSALSPIKPLRPQPGAPKVDKLPQ</sequence>
<evidence type="ECO:0000256" key="2">
    <source>
        <dbReference type="SAM" id="SignalP"/>
    </source>
</evidence>
<gene>
    <name evidence="3" type="ORF">SAMN06265338_102433</name>
</gene>
<keyword evidence="2" id="KW-0732">Signal</keyword>